<sequence>MNSLVRNVSIDREVSSGDFRNAMRRLTGGVSVITAGRGRDISGMTVTSVSSLSVDPPALIVSINREASSWPLVKRYGFFGVSILTSEQTDIAERFTGKSGLKGADRFAGTEWITRVSGVPLLAGALAAVDCEVEDIVERQSHAIVIGRVLDVTVSPRTAALAYWQGQYVAIDREGDALRLAEVSVPKPHATRKIGR</sequence>
<proteinExistence type="inferred from homology"/>
<keyword evidence="4" id="KW-0503">Monooxygenase</keyword>
<reference evidence="4 5" key="1">
    <citation type="submission" date="2014-03" db="EMBL/GenBank/DDBJ databases">
        <title>Bradyrhizobium valentinum sp. nov., isolated from effective nodules of Lupinus mariae-josephae, a lupine endemic of basic-lime soils in Eastern Spain.</title>
        <authorList>
            <person name="Duran D."/>
            <person name="Rey L."/>
            <person name="Navarro A."/>
            <person name="Busquets A."/>
            <person name="Imperial J."/>
            <person name="Ruiz-Argueso T."/>
        </authorList>
    </citation>
    <scope>NUCLEOTIDE SEQUENCE [LARGE SCALE GENOMIC DNA]</scope>
    <source>
        <strain evidence="4 5">CCBAU 23086</strain>
    </source>
</reference>
<dbReference type="SUPFAM" id="SSF50475">
    <property type="entry name" value="FMN-binding split barrel"/>
    <property type="match status" value="1"/>
</dbReference>
<accession>A0A0R3M8Z4</accession>
<name>A0A0R3M8Z4_9BRAD</name>
<dbReference type="Gene3D" id="2.30.110.10">
    <property type="entry name" value="Electron Transport, Fmn-binding Protein, Chain A"/>
    <property type="match status" value="1"/>
</dbReference>
<organism evidence="4 5">
    <name type="scientific">Bradyrhizobium lablabi</name>
    <dbReference type="NCBI Taxonomy" id="722472"/>
    <lineage>
        <taxon>Bacteria</taxon>
        <taxon>Pseudomonadati</taxon>
        <taxon>Pseudomonadota</taxon>
        <taxon>Alphaproteobacteria</taxon>
        <taxon>Hyphomicrobiales</taxon>
        <taxon>Nitrobacteraceae</taxon>
        <taxon>Bradyrhizobium</taxon>
    </lineage>
</organism>
<evidence type="ECO:0000313" key="5">
    <source>
        <dbReference type="Proteomes" id="UP000051660"/>
    </source>
</evidence>
<dbReference type="GO" id="GO:0010181">
    <property type="term" value="F:FMN binding"/>
    <property type="evidence" value="ECO:0007669"/>
    <property type="project" value="InterPro"/>
</dbReference>
<evidence type="ECO:0000313" key="4">
    <source>
        <dbReference type="EMBL" id="KRR16062.1"/>
    </source>
</evidence>
<dbReference type="Proteomes" id="UP000051660">
    <property type="component" value="Unassembled WGS sequence"/>
</dbReference>
<dbReference type="Pfam" id="PF01613">
    <property type="entry name" value="Flavin_Reduct"/>
    <property type="match status" value="1"/>
</dbReference>
<dbReference type="GO" id="GO:0042602">
    <property type="term" value="F:riboflavin reductase (NADPH) activity"/>
    <property type="evidence" value="ECO:0007669"/>
    <property type="project" value="TreeGrafter"/>
</dbReference>
<dbReference type="InterPro" id="IPR050268">
    <property type="entry name" value="NADH-dep_flavin_reductase"/>
</dbReference>
<evidence type="ECO:0000259" key="3">
    <source>
        <dbReference type="SMART" id="SM00903"/>
    </source>
</evidence>
<dbReference type="EMBL" id="LLYB01000131">
    <property type="protein sequence ID" value="KRR16062.1"/>
    <property type="molecule type" value="Genomic_DNA"/>
</dbReference>
<comment type="similarity">
    <text evidence="1">Belongs to the non-flavoprotein flavin reductase family.</text>
</comment>
<evidence type="ECO:0000256" key="2">
    <source>
        <dbReference type="ARBA" id="ARBA00023002"/>
    </source>
</evidence>
<dbReference type="RefSeq" id="WP_057862997.1">
    <property type="nucleotide sequence ID" value="NZ_LLYB01000131.1"/>
</dbReference>
<keyword evidence="2" id="KW-0560">Oxidoreductase</keyword>
<dbReference type="AlphaFoldDB" id="A0A0R3M8Z4"/>
<dbReference type="OrthoDB" id="9792858at2"/>
<dbReference type="PANTHER" id="PTHR30466">
    <property type="entry name" value="FLAVIN REDUCTASE"/>
    <property type="match status" value="1"/>
</dbReference>
<dbReference type="GO" id="GO:0004497">
    <property type="term" value="F:monooxygenase activity"/>
    <property type="evidence" value="ECO:0007669"/>
    <property type="project" value="UniProtKB-KW"/>
</dbReference>
<feature type="domain" description="Flavin reductase like" evidence="3">
    <location>
        <begin position="23"/>
        <end position="170"/>
    </location>
</feature>
<dbReference type="STRING" id="722472.SAMN05444321_3598"/>
<evidence type="ECO:0000256" key="1">
    <source>
        <dbReference type="ARBA" id="ARBA00008898"/>
    </source>
</evidence>
<dbReference type="PANTHER" id="PTHR30466:SF11">
    <property type="entry name" value="FLAVIN-DEPENDENT MONOOXYGENASE, REDUCTASE SUBUNIT HSAB"/>
    <property type="match status" value="1"/>
</dbReference>
<dbReference type="InterPro" id="IPR012349">
    <property type="entry name" value="Split_barrel_FMN-bd"/>
</dbReference>
<dbReference type="InterPro" id="IPR002563">
    <property type="entry name" value="Flavin_Rdtase-like_dom"/>
</dbReference>
<protein>
    <submittedName>
        <fullName evidence="4">Monooxygenase</fullName>
    </submittedName>
</protein>
<gene>
    <name evidence="4" type="ORF">CQ14_23740</name>
</gene>
<dbReference type="SMART" id="SM00903">
    <property type="entry name" value="Flavin_Reduct"/>
    <property type="match status" value="1"/>
</dbReference>
<comment type="caution">
    <text evidence="4">The sequence shown here is derived from an EMBL/GenBank/DDBJ whole genome shotgun (WGS) entry which is preliminary data.</text>
</comment>